<dbReference type="OrthoDB" id="9788155at2"/>
<dbReference type="InterPro" id="IPR053195">
    <property type="entry name" value="Bax-like"/>
</dbReference>
<dbReference type="Proteomes" id="UP000005297">
    <property type="component" value="Unassembled WGS sequence"/>
</dbReference>
<dbReference type="Gene3D" id="1.10.530.10">
    <property type="match status" value="1"/>
</dbReference>
<reference evidence="3 4" key="1">
    <citation type="submission" date="2006-09" db="EMBL/GenBank/DDBJ databases">
        <authorList>
            <person name="Emerson D."/>
            <person name="Ferriera S."/>
            <person name="Johnson J."/>
            <person name="Kravitz S."/>
            <person name="Halpern A."/>
            <person name="Remington K."/>
            <person name="Beeson K."/>
            <person name="Tran B."/>
            <person name="Rogers Y.-H."/>
            <person name="Friedman R."/>
            <person name="Venter J.C."/>
        </authorList>
    </citation>
    <scope>NUCLEOTIDE SEQUENCE [LARGE SCALE GENOMIC DNA]</scope>
    <source>
        <strain evidence="3 4">PV-1</strain>
    </source>
</reference>
<feature type="chain" id="PRO_5004171280" evidence="1">
    <location>
        <begin position="29"/>
        <end position="251"/>
    </location>
</feature>
<proteinExistence type="predicted"/>
<evidence type="ECO:0000259" key="2">
    <source>
        <dbReference type="Pfam" id="PF01832"/>
    </source>
</evidence>
<keyword evidence="4" id="KW-1185">Reference proteome</keyword>
<dbReference type="PROSITE" id="PS51257">
    <property type="entry name" value="PROKAR_LIPOPROTEIN"/>
    <property type="match status" value="1"/>
</dbReference>
<dbReference type="HOGENOM" id="CLU_061344_1_0_0"/>
<dbReference type="STRING" id="314344.AL013_08515"/>
<dbReference type="AlphaFoldDB" id="Q0EWL7"/>
<comment type="caution">
    <text evidence="3">The sequence shown here is derived from an EMBL/GenBank/DDBJ whole genome shotgun (WGS) entry which is preliminary data.</text>
</comment>
<feature type="signal peptide" evidence="1">
    <location>
        <begin position="1"/>
        <end position="28"/>
    </location>
</feature>
<dbReference type="InterPro" id="IPR002901">
    <property type="entry name" value="MGlyc_endo_b_GlcNAc-like_dom"/>
</dbReference>
<evidence type="ECO:0000313" key="3">
    <source>
        <dbReference type="EMBL" id="EAU53660.1"/>
    </source>
</evidence>
<protein>
    <submittedName>
        <fullName evidence="3">Hypothetical bax protein</fullName>
    </submittedName>
</protein>
<gene>
    <name evidence="3" type="ORF">SPV1_12425</name>
</gene>
<dbReference type="RefSeq" id="WP_009849998.1">
    <property type="nucleotide sequence ID" value="NZ_DS022294.1"/>
</dbReference>
<dbReference type="GO" id="GO:0004040">
    <property type="term" value="F:amidase activity"/>
    <property type="evidence" value="ECO:0007669"/>
    <property type="project" value="InterPro"/>
</dbReference>
<name>Q0EWL7_9PROT</name>
<dbReference type="EMBL" id="AATS01000019">
    <property type="protein sequence ID" value="EAU53660.1"/>
    <property type="molecule type" value="Genomic_DNA"/>
</dbReference>
<dbReference type="PANTHER" id="PTHR40572:SF1">
    <property type="entry name" value="PROTEIN BAX"/>
    <property type="match status" value="1"/>
</dbReference>
<dbReference type="PANTHER" id="PTHR40572">
    <property type="entry name" value="PROTEIN BAX"/>
    <property type="match status" value="1"/>
</dbReference>
<dbReference type="eggNOG" id="COG2992">
    <property type="taxonomic scope" value="Bacteria"/>
</dbReference>
<organism evidence="3 4">
    <name type="scientific">Mariprofundus ferrooxydans PV-1</name>
    <dbReference type="NCBI Taxonomy" id="314345"/>
    <lineage>
        <taxon>Bacteria</taxon>
        <taxon>Pseudomonadati</taxon>
        <taxon>Pseudomonadota</taxon>
        <taxon>Candidatius Mariprofundia</taxon>
        <taxon>Mariprofundales</taxon>
        <taxon>Mariprofundaceae</taxon>
        <taxon>Mariprofundus</taxon>
    </lineage>
</organism>
<accession>Q0EWL7</accession>
<dbReference type="Pfam" id="PF01832">
    <property type="entry name" value="Glucosaminidase"/>
    <property type="match status" value="1"/>
</dbReference>
<evidence type="ECO:0000313" key="4">
    <source>
        <dbReference type="Proteomes" id="UP000005297"/>
    </source>
</evidence>
<keyword evidence="1" id="KW-0732">Signal</keyword>
<dbReference type="InParanoid" id="Q0EWL7"/>
<sequence length="251" mass="28163">MKMTRYLPTIISLAAALLLSACSGSLFVSEELTPAKPVHTAPLNGVEAKKAAFFASLKPIVVQENLRIAALRKELFTLRQVVHPDARQLKRIRQVAMQYKVNPTSHPDGAFWETLLSRVDEVPLEMALVQAANESAWGQSRFAREGNNYYGQWCYQKGCGLVPNQRAEGASHEVRRFASMEASVRAYMQNINTTAAYAEFRSIRHSLRVQSRPLDAESLAYGLRAYSERGMSYVHTIQSMIRSNRELIANS</sequence>
<feature type="domain" description="Mannosyl-glycoprotein endo-beta-N-acetylglucosamidase-like" evidence="2">
    <location>
        <begin position="121"/>
        <end position="244"/>
    </location>
</feature>
<evidence type="ECO:0000256" key="1">
    <source>
        <dbReference type="SAM" id="SignalP"/>
    </source>
</evidence>